<feature type="transmembrane region" description="Helical" evidence="7">
    <location>
        <begin position="374"/>
        <end position="395"/>
    </location>
</feature>
<evidence type="ECO:0000256" key="5">
    <source>
        <dbReference type="ARBA" id="ARBA00022989"/>
    </source>
</evidence>
<evidence type="ECO:0000313" key="12">
    <source>
        <dbReference type="Proteomes" id="UP001319080"/>
    </source>
</evidence>
<evidence type="ECO:0000256" key="3">
    <source>
        <dbReference type="ARBA" id="ARBA00022475"/>
    </source>
</evidence>
<protein>
    <submittedName>
        <fullName evidence="11">NupC/NupG family nucleoside CNT transporter</fullName>
    </submittedName>
</protein>
<evidence type="ECO:0000259" key="10">
    <source>
        <dbReference type="Pfam" id="PF07670"/>
    </source>
</evidence>
<comment type="subcellular location">
    <subcellularLocation>
        <location evidence="1">Cell membrane</location>
        <topology evidence="1">Multi-pass membrane protein</topology>
    </subcellularLocation>
</comment>
<evidence type="ECO:0000256" key="1">
    <source>
        <dbReference type="ARBA" id="ARBA00004651"/>
    </source>
</evidence>
<dbReference type="InterPro" id="IPR002668">
    <property type="entry name" value="CNT_N_dom"/>
</dbReference>
<evidence type="ECO:0000313" key="11">
    <source>
        <dbReference type="EMBL" id="MBT1708481.1"/>
    </source>
</evidence>
<dbReference type="GO" id="GO:0015293">
    <property type="term" value="F:symporter activity"/>
    <property type="evidence" value="ECO:0007669"/>
    <property type="project" value="TreeGrafter"/>
</dbReference>
<comment type="caution">
    <text evidence="11">The sequence shown here is derived from an EMBL/GenBank/DDBJ whole genome shotgun (WGS) entry which is preliminary data.</text>
</comment>
<keyword evidence="6 7" id="KW-0472">Membrane</keyword>
<dbReference type="Pfam" id="PF01773">
    <property type="entry name" value="Nucleos_tra2_N"/>
    <property type="match status" value="1"/>
</dbReference>
<evidence type="ECO:0000259" key="9">
    <source>
        <dbReference type="Pfam" id="PF07662"/>
    </source>
</evidence>
<dbReference type="GO" id="GO:0005337">
    <property type="term" value="F:nucleoside transmembrane transporter activity"/>
    <property type="evidence" value="ECO:0007669"/>
    <property type="project" value="InterPro"/>
</dbReference>
<evidence type="ECO:0000256" key="4">
    <source>
        <dbReference type="ARBA" id="ARBA00022692"/>
    </source>
</evidence>
<dbReference type="Proteomes" id="UP001319080">
    <property type="component" value="Unassembled WGS sequence"/>
</dbReference>
<keyword evidence="12" id="KW-1185">Reference proteome</keyword>
<name>A0AAP2DW46_9BACT</name>
<feature type="transmembrane region" description="Helical" evidence="7">
    <location>
        <begin position="416"/>
        <end position="434"/>
    </location>
</feature>
<reference evidence="11 12" key="1">
    <citation type="submission" date="2021-05" db="EMBL/GenBank/DDBJ databases">
        <title>A Polyphasic approach of four new species of the genus Ohtaekwangia: Ohtaekwangia histidinii sp. nov., Ohtaekwangia cretensis sp. nov., Ohtaekwangia indiensis sp. nov., Ohtaekwangia reichenbachii sp. nov. from diverse environment.</title>
        <authorList>
            <person name="Octaviana S."/>
        </authorList>
    </citation>
    <scope>NUCLEOTIDE SEQUENCE [LARGE SCALE GENOMIC DNA]</scope>
    <source>
        <strain evidence="11 12">PWU5</strain>
    </source>
</reference>
<dbReference type="PANTHER" id="PTHR10590:SF4">
    <property type="entry name" value="SOLUTE CARRIER FAMILY 28 MEMBER 3"/>
    <property type="match status" value="1"/>
</dbReference>
<proteinExistence type="inferred from homology"/>
<feature type="transmembrane region" description="Helical" evidence="7">
    <location>
        <begin position="210"/>
        <end position="233"/>
    </location>
</feature>
<feature type="domain" description="Concentrative nucleoside transporter C-terminal" evidence="9">
    <location>
        <begin position="213"/>
        <end position="432"/>
    </location>
</feature>
<accession>A0AAP2DW46</accession>
<dbReference type="EMBL" id="JAHESE010000007">
    <property type="protein sequence ID" value="MBT1708481.1"/>
    <property type="molecule type" value="Genomic_DNA"/>
</dbReference>
<dbReference type="InterPro" id="IPR011642">
    <property type="entry name" value="Gate_dom"/>
</dbReference>
<comment type="similarity">
    <text evidence="2">Belongs to the concentrative nucleoside transporter (CNT) (TC 2.A.41) family.</text>
</comment>
<gene>
    <name evidence="11" type="ORF">KK062_09610</name>
</gene>
<evidence type="ECO:0000256" key="2">
    <source>
        <dbReference type="ARBA" id="ARBA00009033"/>
    </source>
</evidence>
<dbReference type="InterPro" id="IPR011657">
    <property type="entry name" value="CNT_C_dom"/>
</dbReference>
<dbReference type="PANTHER" id="PTHR10590">
    <property type="entry name" value="SODIUM/NUCLEOSIDE COTRANSPORTER"/>
    <property type="match status" value="1"/>
</dbReference>
<feature type="domain" description="Concentrative nucleoside transporter N-terminal" evidence="8">
    <location>
        <begin position="10"/>
        <end position="82"/>
    </location>
</feature>
<keyword evidence="4 7" id="KW-0812">Transmembrane</keyword>
<organism evidence="11 12">
    <name type="scientific">Dawidia cretensis</name>
    <dbReference type="NCBI Taxonomy" id="2782350"/>
    <lineage>
        <taxon>Bacteria</taxon>
        <taxon>Pseudomonadati</taxon>
        <taxon>Bacteroidota</taxon>
        <taxon>Cytophagia</taxon>
        <taxon>Cytophagales</taxon>
        <taxon>Chryseotaleaceae</taxon>
        <taxon>Dawidia</taxon>
    </lineage>
</organism>
<feature type="transmembrane region" description="Helical" evidence="7">
    <location>
        <begin position="108"/>
        <end position="132"/>
    </location>
</feature>
<dbReference type="RefSeq" id="WP_254084073.1">
    <property type="nucleotide sequence ID" value="NZ_JAHESE010000007.1"/>
</dbReference>
<dbReference type="AlphaFoldDB" id="A0AAP2DW46"/>
<dbReference type="Pfam" id="PF07670">
    <property type="entry name" value="Gate"/>
    <property type="match status" value="1"/>
</dbReference>
<dbReference type="GO" id="GO:0005886">
    <property type="term" value="C:plasma membrane"/>
    <property type="evidence" value="ECO:0007669"/>
    <property type="project" value="UniProtKB-SubCell"/>
</dbReference>
<dbReference type="Pfam" id="PF07662">
    <property type="entry name" value="Nucleos_tra2_C"/>
    <property type="match status" value="1"/>
</dbReference>
<sequence>MEDYLRALGGLVFIVGIAYTFSADRKAVNWRLVGAGIALQVVFALIIAKVPFVQSGFEYVSAQFIKFLSFAQKGAEFLYGDLSKNSETTPGVRHSLGFLFAFQTLPTVIFFSAFTAGLYHLGILQKIVYAFAWVMTRTMRMSGAESLSIAGDVFMGQTEAPLLVKPFIPGMTQSELHCLMVGGMAPIAGSVFGAYVSFLGGSSPAEQTRFATYLLTASLMSAPAAVVMAKLFLPERESVDQSLKLTKETTSVNLIDAIATGAADGLKLALNIGAMLLAFIAVIYAVNWVLEDFVGHYTGLNELIQQSTNGTFKAFSLQYILGQVFRIFAFAIGVNWEESLAIGSLLGEKMVINEFIAYFDLGTMKAAGKLSDKSILIATYALCGFANFSSIAIQIGGTGGMAPTRQADISRLGMRAMIAATLATMMTATIAGALF</sequence>
<feature type="transmembrane region" description="Helical" evidence="7">
    <location>
        <begin position="6"/>
        <end position="23"/>
    </location>
</feature>
<feature type="transmembrane region" description="Helical" evidence="7">
    <location>
        <begin position="30"/>
        <end position="48"/>
    </location>
</feature>
<feature type="transmembrane region" description="Helical" evidence="7">
    <location>
        <begin position="268"/>
        <end position="290"/>
    </location>
</feature>
<keyword evidence="3" id="KW-1003">Cell membrane</keyword>
<feature type="domain" description="Nucleoside transporter/FeoB GTPase Gate" evidence="10">
    <location>
        <begin position="102"/>
        <end position="200"/>
    </location>
</feature>
<dbReference type="InterPro" id="IPR008276">
    <property type="entry name" value="C_nuclsd_transpt"/>
</dbReference>
<evidence type="ECO:0000259" key="8">
    <source>
        <dbReference type="Pfam" id="PF01773"/>
    </source>
</evidence>
<keyword evidence="5 7" id="KW-1133">Transmembrane helix</keyword>
<evidence type="ECO:0000256" key="6">
    <source>
        <dbReference type="ARBA" id="ARBA00023136"/>
    </source>
</evidence>
<feature type="transmembrane region" description="Helical" evidence="7">
    <location>
        <begin position="176"/>
        <end position="198"/>
    </location>
</feature>
<evidence type="ECO:0000256" key="7">
    <source>
        <dbReference type="SAM" id="Phobius"/>
    </source>
</evidence>